<evidence type="ECO:0000259" key="1">
    <source>
        <dbReference type="Pfam" id="PF22936"/>
    </source>
</evidence>
<name>A0A4Y2CD80_ARAVE</name>
<gene>
    <name evidence="2" type="ORF">AVEN_170337_1</name>
</gene>
<dbReference type="OrthoDB" id="7548346at2759"/>
<comment type="caution">
    <text evidence="2">The sequence shown here is derived from an EMBL/GenBank/DDBJ whole genome shotgun (WGS) entry which is preliminary data.</text>
</comment>
<dbReference type="Proteomes" id="UP000499080">
    <property type="component" value="Unassembled WGS sequence"/>
</dbReference>
<dbReference type="Pfam" id="PF22936">
    <property type="entry name" value="Pol_BBD"/>
    <property type="match status" value="1"/>
</dbReference>
<reference evidence="2 3" key="1">
    <citation type="journal article" date="2019" name="Sci. Rep.">
        <title>Orb-weaving spider Araneus ventricosus genome elucidates the spidroin gene catalogue.</title>
        <authorList>
            <person name="Kono N."/>
            <person name="Nakamura H."/>
            <person name="Ohtoshi R."/>
            <person name="Moran D.A.P."/>
            <person name="Shinohara A."/>
            <person name="Yoshida Y."/>
            <person name="Fujiwara M."/>
            <person name="Mori M."/>
            <person name="Tomita M."/>
            <person name="Arakawa K."/>
        </authorList>
    </citation>
    <scope>NUCLEOTIDE SEQUENCE [LARGE SCALE GENOMIC DNA]</scope>
</reference>
<sequence length="91" mass="10432">MTPHKKYFLSYEPFSSPKEVKIGNNETTFAIGQRTVNVRMLVSGKWENNHLSDVRFVPEVSRNLFSVSRAVDKGYPISTSISSRRPKNIEE</sequence>
<evidence type="ECO:0000313" key="3">
    <source>
        <dbReference type="Proteomes" id="UP000499080"/>
    </source>
</evidence>
<protein>
    <recommendedName>
        <fullName evidence="1">Retrovirus-related Pol polyprotein from transposon TNT 1-94-like beta-barrel domain-containing protein</fullName>
    </recommendedName>
</protein>
<dbReference type="InterPro" id="IPR054722">
    <property type="entry name" value="PolX-like_BBD"/>
</dbReference>
<organism evidence="2 3">
    <name type="scientific">Araneus ventricosus</name>
    <name type="common">Orbweaver spider</name>
    <name type="synonym">Epeira ventricosa</name>
    <dbReference type="NCBI Taxonomy" id="182803"/>
    <lineage>
        <taxon>Eukaryota</taxon>
        <taxon>Metazoa</taxon>
        <taxon>Ecdysozoa</taxon>
        <taxon>Arthropoda</taxon>
        <taxon>Chelicerata</taxon>
        <taxon>Arachnida</taxon>
        <taxon>Araneae</taxon>
        <taxon>Araneomorphae</taxon>
        <taxon>Entelegynae</taxon>
        <taxon>Araneoidea</taxon>
        <taxon>Araneidae</taxon>
        <taxon>Araneus</taxon>
    </lineage>
</organism>
<accession>A0A4Y2CD80</accession>
<feature type="domain" description="Retrovirus-related Pol polyprotein from transposon TNT 1-94-like beta-barrel" evidence="1">
    <location>
        <begin position="1"/>
        <end position="75"/>
    </location>
</feature>
<proteinExistence type="predicted"/>
<keyword evidence="3" id="KW-1185">Reference proteome</keyword>
<evidence type="ECO:0000313" key="2">
    <source>
        <dbReference type="EMBL" id="GBM01285.1"/>
    </source>
</evidence>
<dbReference type="AlphaFoldDB" id="A0A4Y2CD80"/>
<dbReference type="EMBL" id="BGPR01000167">
    <property type="protein sequence ID" value="GBM01285.1"/>
    <property type="molecule type" value="Genomic_DNA"/>
</dbReference>